<sequence>MAKRQSSLTPYQLQGRGVKGYTVINSFCKKTLIGRDAPRKVWTKVQNLYSSDGSRKRRDIVRGQFPDEGHLSGRLLLAKDEVSDEDSDNAVFSDTADD</sequence>
<dbReference type="AlphaFoldDB" id="A0A7C8RHQ6"/>
<comment type="caution">
    <text evidence="1">The sequence shown here is derived from an EMBL/GenBank/DDBJ whole genome shotgun (WGS) entry which is preliminary data.</text>
</comment>
<dbReference type="Proteomes" id="UP000474640">
    <property type="component" value="Unassembled WGS sequence"/>
</dbReference>
<organism evidence="1 2">
    <name type="scientific">Orbilia oligospora</name>
    <name type="common">Nematode-trapping fungus</name>
    <name type="synonym">Arthrobotrys oligospora</name>
    <dbReference type="NCBI Taxonomy" id="2813651"/>
    <lineage>
        <taxon>Eukaryota</taxon>
        <taxon>Fungi</taxon>
        <taxon>Dikarya</taxon>
        <taxon>Ascomycota</taxon>
        <taxon>Pezizomycotina</taxon>
        <taxon>Orbiliomycetes</taxon>
        <taxon>Orbiliales</taxon>
        <taxon>Orbiliaceae</taxon>
        <taxon>Orbilia</taxon>
    </lineage>
</organism>
<protein>
    <submittedName>
        <fullName evidence="1">Uncharacterized protein</fullName>
    </submittedName>
</protein>
<accession>A0A7C8RHQ6</accession>
<proteinExistence type="predicted"/>
<reference evidence="1 2" key="1">
    <citation type="submission" date="2020-01" db="EMBL/GenBank/DDBJ databases">
        <authorList>
            <person name="Palmer J.M."/>
        </authorList>
    </citation>
    <scope>NUCLEOTIDE SEQUENCE [LARGE SCALE GENOMIC DNA]</scope>
    <source>
        <strain evidence="1 2">TWF970</strain>
    </source>
</reference>
<dbReference type="OrthoDB" id="10371491at2759"/>
<evidence type="ECO:0000313" key="2">
    <source>
        <dbReference type="Proteomes" id="UP000474640"/>
    </source>
</evidence>
<dbReference type="EMBL" id="JAABOJ010000001">
    <property type="protein sequence ID" value="KAF3290902.1"/>
    <property type="molecule type" value="Genomic_DNA"/>
</dbReference>
<name>A0A7C8RHQ6_ORBOL</name>
<evidence type="ECO:0000313" key="1">
    <source>
        <dbReference type="EMBL" id="KAF3290902.1"/>
    </source>
</evidence>
<gene>
    <name evidence="1" type="ORF">TWF970_000162</name>
</gene>